<reference evidence="3 4" key="1">
    <citation type="journal article" date="2012" name="J. Bacteriol.">
        <title>Genome Sequence of Nitratireductor pacificus Type Strain pht-3B.</title>
        <authorList>
            <person name="Lai Q."/>
            <person name="Li G."/>
            <person name="Shao Z."/>
        </authorList>
    </citation>
    <scope>NUCLEOTIDE SEQUENCE [LARGE SCALE GENOMIC DNA]</scope>
    <source>
        <strain evidence="4">pht-3B</strain>
    </source>
</reference>
<dbReference type="Pfam" id="PF13490">
    <property type="entry name" value="zf-HC2"/>
    <property type="match status" value="1"/>
</dbReference>
<keyword evidence="4" id="KW-1185">Reference proteome</keyword>
<dbReference type="InterPro" id="IPR027383">
    <property type="entry name" value="Znf_put"/>
</dbReference>
<sequence>MTKTQPDISRDTLHAYVDGQLSAETRAAVERHLDDHPADAALVAAWQRDGDALRALYDPVAGETVPASLSPHRIARQRRVRLTEWRRLAAAGLVLTLLGSAAGWYGRGLAGGRQVATASLLDRAVAAHNLYVGEVVHPVEVAAAQDAHLARWLSKRLDRTIVIPDLRPTGFALVGGRLLPDGPGPAAQFMYEDTQGRRVTLYVKPTTEGGKSSFRFAEAGPVAALFWRDARISCALVGELQRSELQAIATSAYEQLG</sequence>
<dbReference type="PATRIC" id="fig|391937.3.peg.4213"/>
<keyword evidence="1" id="KW-1133">Transmembrane helix</keyword>
<dbReference type="AlphaFoldDB" id="K2M4F0"/>
<comment type="caution">
    <text evidence="3">The sequence shown here is derived from an EMBL/GenBank/DDBJ whole genome shotgun (WGS) entry which is preliminary data.</text>
</comment>
<protein>
    <submittedName>
        <fullName evidence="3">Putative transmembrane anti-sigma factor</fullName>
    </submittedName>
</protein>
<evidence type="ECO:0000313" key="4">
    <source>
        <dbReference type="Proteomes" id="UP000006786"/>
    </source>
</evidence>
<dbReference type="OrthoDB" id="7187254at2"/>
<organism evidence="3 4">
    <name type="scientific">Nitratireductor pacificus pht-3B</name>
    <dbReference type="NCBI Taxonomy" id="391937"/>
    <lineage>
        <taxon>Bacteria</taxon>
        <taxon>Pseudomonadati</taxon>
        <taxon>Pseudomonadota</taxon>
        <taxon>Alphaproteobacteria</taxon>
        <taxon>Hyphomicrobiales</taxon>
        <taxon>Phyllobacteriaceae</taxon>
        <taxon>Nitratireductor</taxon>
    </lineage>
</organism>
<dbReference type="Proteomes" id="UP000006786">
    <property type="component" value="Unassembled WGS sequence"/>
</dbReference>
<evidence type="ECO:0000259" key="2">
    <source>
        <dbReference type="Pfam" id="PF13490"/>
    </source>
</evidence>
<proteinExistence type="predicted"/>
<dbReference type="InterPro" id="IPR041916">
    <property type="entry name" value="Anti_sigma_zinc_sf"/>
</dbReference>
<dbReference type="eggNOG" id="COG5662">
    <property type="taxonomic scope" value="Bacteria"/>
</dbReference>
<gene>
    <name evidence="3" type="ORF">NA2_20547</name>
</gene>
<name>K2M4F0_9HYPH</name>
<dbReference type="STRING" id="391937.NA2_20547"/>
<keyword evidence="1 3" id="KW-0812">Transmembrane</keyword>
<evidence type="ECO:0000256" key="1">
    <source>
        <dbReference type="SAM" id="Phobius"/>
    </source>
</evidence>
<dbReference type="RefSeq" id="WP_008599207.1">
    <property type="nucleotide sequence ID" value="NZ_AMRM01000034.1"/>
</dbReference>
<feature type="domain" description="Putative zinc-finger" evidence="2">
    <location>
        <begin position="10"/>
        <end position="34"/>
    </location>
</feature>
<keyword evidence="1" id="KW-0472">Membrane</keyword>
<accession>K2M4F0</accession>
<dbReference type="Gene3D" id="1.10.10.1320">
    <property type="entry name" value="Anti-sigma factor, zinc-finger domain"/>
    <property type="match status" value="1"/>
</dbReference>
<feature type="transmembrane region" description="Helical" evidence="1">
    <location>
        <begin position="88"/>
        <end position="106"/>
    </location>
</feature>
<evidence type="ECO:0000313" key="3">
    <source>
        <dbReference type="EMBL" id="EKF16936.1"/>
    </source>
</evidence>
<dbReference type="EMBL" id="AMRM01000034">
    <property type="protein sequence ID" value="EKF16936.1"/>
    <property type="molecule type" value="Genomic_DNA"/>
</dbReference>